<keyword evidence="5 10" id="KW-0326">Glycosidase</keyword>
<feature type="signal peptide" evidence="6">
    <location>
        <begin position="1"/>
        <end position="22"/>
    </location>
</feature>
<evidence type="ECO:0000256" key="5">
    <source>
        <dbReference type="ARBA" id="ARBA00023295"/>
    </source>
</evidence>
<dbReference type="Gene3D" id="2.70.98.10">
    <property type="match status" value="1"/>
</dbReference>
<proteinExistence type="predicted"/>
<evidence type="ECO:0000313" key="10">
    <source>
        <dbReference type="EMBL" id="MFD2571288.1"/>
    </source>
</evidence>
<protein>
    <submittedName>
        <fullName evidence="10">Glycoside hydrolase family 97 protein</fullName>
        <ecNumber evidence="10">3.2.1.-</ecNumber>
    </submittedName>
</protein>
<accession>A0ABW5M4Z8</accession>
<gene>
    <name evidence="10" type="ORF">ACFSUS_11635</name>
</gene>
<keyword evidence="3 10" id="KW-0378">Hydrolase</keyword>
<dbReference type="RefSeq" id="WP_381522684.1">
    <property type="nucleotide sequence ID" value="NZ_JBHULN010000006.1"/>
</dbReference>
<dbReference type="Proteomes" id="UP001597469">
    <property type="component" value="Unassembled WGS sequence"/>
</dbReference>
<evidence type="ECO:0000256" key="2">
    <source>
        <dbReference type="ARBA" id="ARBA00011245"/>
    </source>
</evidence>
<evidence type="ECO:0000256" key="4">
    <source>
        <dbReference type="ARBA" id="ARBA00022837"/>
    </source>
</evidence>
<keyword evidence="4" id="KW-0106">Calcium</keyword>
<dbReference type="InterPro" id="IPR019563">
    <property type="entry name" value="GH97_catalytic"/>
</dbReference>
<keyword evidence="6" id="KW-0732">Signal</keyword>
<comment type="caution">
    <text evidence="10">The sequence shown here is derived from an EMBL/GenBank/DDBJ whole genome shotgun (WGS) entry which is preliminary data.</text>
</comment>
<comment type="cofactor">
    <cofactor evidence="1">
        <name>Ca(2+)</name>
        <dbReference type="ChEBI" id="CHEBI:29108"/>
    </cofactor>
</comment>
<sequence length="663" mass="74694">MTKRKWALLAFLLVFTSTLLNAQKSKEFDLKSPDGNITLHVSATDKLQWSVSHKGQQILTPSVLSLQLEDGSVLGSQPKVTNSKVDKINATITAINYKKARIPDQYHQLTLNCKGDYGVIFRVYNDAVAYRFTTKKKGELIIKNEEATFNFTDDHKAFIPIQWDYRGGQNFNSSFEALYHEINLSQFPKDSLAFLPLLVDVGQNKKVVLLEADLEDYPGMYVNLNETQKGFKSVYAPYPLEAQLGGSGNMNFIPTKRAEYIAKTAGTRSFPWRAIAISEQDKDLLNNDIVQKLASPSRITDVSWIQAGQSTWDWWSSRTISHVDFKAGNNTETYKYYIDFAAKNGVKYIVIDAGWSDRADLLTINPALNLQEIVDHGKQKNVGVVVWAYWYTITQQMDKAFPHYAKMGVKGFKIDFIDRDDQVAVKSLYDIAKAAADNKLMVDYHGVFKPTGLQRTYPNVIGYEGVKGLENFKWANEDQPRYTVSIPYIRMMAGPMDYTSGAFRNVNQANFRPINNLPLAKGTRSNQLAQFVVFEAPFQMLSDSPTTYIKEQECTDFMTKIPAAFDETVPLDGKVGEYAALARKKGDSWFVGAMTNWTARDLTLDFSFLPAGNYQVEVFRDGINADRDGTDYKKEVTKISSGQKLPIHLAPGGGWAARIEPTK</sequence>
<dbReference type="Pfam" id="PF14509">
    <property type="entry name" value="GH97_C"/>
    <property type="match status" value="1"/>
</dbReference>
<feature type="domain" description="Glycosyl-hydrolase 97 N-terminal" evidence="8">
    <location>
        <begin position="30"/>
        <end position="296"/>
    </location>
</feature>
<evidence type="ECO:0000259" key="7">
    <source>
        <dbReference type="Pfam" id="PF10566"/>
    </source>
</evidence>
<name>A0ABW5M4Z8_9BACT</name>
<dbReference type="Gene3D" id="3.20.20.70">
    <property type="entry name" value="Aldolase class I"/>
    <property type="match status" value="1"/>
</dbReference>
<dbReference type="PANTHER" id="PTHR35803:SF2">
    <property type="entry name" value="RETAINING ALPHA-GALACTOSIDASE"/>
    <property type="match status" value="1"/>
</dbReference>
<dbReference type="InterPro" id="IPR029483">
    <property type="entry name" value="GH97_C"/>
</dbReference>
<dbReference type="InterPro" id="IPR013785">
    <property type="entry name" value="Aldolase_TIM"/>
</dbReference>
<keyword evidence="11" id="KW-1185">Reference proteome</keyword>
<evidence type="ECO:0000313" key="11">
    <source>
        <dbReference type="Proteomes" id="UP001597469"/>
    </source>
</evidence>
<evidence type="ECO:0000256" key="6">
    <source>
        <dbReference type="SAM" id="SignalP"/>
    </source>
</evidence>
<dbReference type="InterPro" id="IPR029486">
    <property type="entry name" value="GH97_N"/>
</dbReference>
<dbReference type="InterPro" id="IPR014718">
    <property type="entry name" value="GH-type_carb-bd"/>
</dbReference>
<dbReference type="PANTHER" id="PTHR35803">
    <property type="entry name" value="GLUCAN 1,4-ALPHA-GLUCOSIDASE SUSB-RELATED"/>
    <property type="match status" value="1"/>
</dbReference>
<comment type="subunit">
    <text evidence="2">Monomer.</text>
</comment>
<feature type="domain" description="Glycosyl-hydrolase 97 catalytic" evidence="7">
    <location>
        <begin position="314"/>
        <end position="466"/>
    </location>
</feature>
<evidence type="ECO:0000259" key="8">
    <source>
        <dbReference type="Pfam" id="PF14508"/>
    </source>
</evidence>
<dbReference type="SUPFAM" id="SSF51445">
    <property type="entry name" value="(Trans)glycosidases"/>
    <property type="match status" value="1"/>
</dbReference>
<dbReference type="InterPro" id="IPR052720">
    <property type="entry name" value="Glycosyl_hydrolase_97"/>
</dbReference>
<dbReference type="EMBL" id="JBHULN010000006">
    <property type="protein sequence ID" value="MFD2571288.1"/>
    <property type="molecule type" value="Genomic_DNA"/>
</dbReference>
<organism evidence="10 11">
    <name type="scientific">Spirosoma soli</name>
    <dbReference type="NCBI Taxonomy" id="1770529"/>
    <lineage>
        <taxon>Bacteria</taxon>
        <taxon>Pseudomonadati</taxon>
        <taxon>Bacteroidota</taxon>
        <taxon>Cytophagia</taxon>
        <taxon>Cytophagales</taxon>
        <taxon>Cytophagaceae</taxon>
        <taxon>Spirosoma</taxon>
    </lineage>
</organism>
<evidence type="ECO:0000256" key="3">
    <source>
        <dbReference type="ARBA" id="ARBA00022801"/>
    </source>
</evidence>
<dbReference type="InterPro" id="IPR013780">
    <property type="entry name" value="Glyco_hydro_b"/>
</dbReference>
<reference evidence="11" key="1">
    <citation type="journal article" date="2019" name="Int. J. Syst. Evol. Microbiol.">
        <title>The Global Catalogue of Microorganisms (GCM) 10K type strain sequencing project: providing services to taxonomists for standard genome sequencing and annotation.</title>
        <authorList>
            <consortium name="The Broad Institute Genomics Platform"/>
            <consortium name="The Broad Institute Genome Sequencing Center for Infectious Disease"/>
            <person name="Wu L."/>
            <person name="Ma J."/>
        </authorList>
    </citation>
    <scope>NUCLEOTIDE SEQUENCE [LARGE SCALE GENOMIC DNA]</scope>
    <source>
        <strain evidence="11">KCTC 42805</strain>
    </source>
</reference>
<dbReference type="EC" id="3.2.1.-" evidence="10"/>
<feature type="domain" description="Glycosyl-hydrolase 97 C-terminal oligomerisation" evidence="9">
    <location>
        <begin position="565"/>
        <end position="659"/>
    </location>
</feature>
<evidence type="ECO:0000259" key="9">
    <source>
        <dbReference type="Pfam" id="PF14509"/>
    </source>
</evidence>
<dbReference type="Pfam" id="PF14508">
    <property type="entry name" value="GH97_N"/>
    <property type="match status" value="1"/>
</dbReference>
<dbReference type="GO" id="GO:0016798">
    <property type="term" value="F:hydrolase activity, acting on glycosyl bonds"/>
    <property type="evidence" value="ECO:0007669"/>
    <property type="project" value="UniProtKB-KW"/>
</dbReference>
<dbReference type="Pfam" id="PF10566">
    <property type="entry name" value="Glyco_hydro_97"/>
    <property type="match status" value="1"/>
</dbReference>
<dbReference type="InterPro" id="IPR017853">
    <property type="entry name" value="GH"/>
</dbReference>
<evidence type="ECO:0000256" key="1">
    <source>
        <dbReference type="ARBA" id="ARBA00001913"/>
    </source>
</evidence>
<feature type="chain" id="PRO_5047266633" evidence="6">
    <location>
        <begin position="23"/>
        <end position="663"/>
    </location>
</feature>
<dbReference type="Gene3D" id="2.60.40.1180">
    <property type="entry name" value="Golgi alpha-mannosidase II"/>
    <property type="match status" value="1"/>
</dbReference>